<keyword evidence="16" id="KW-1185">Reference proteome</keyword>
<evidence type="ECO:0000256" key="6">
    <source>
        <dbReference type="ARBA" id="ARBA00011998"/>
    </source>
</evidence>
<dbReference type="InterPro" id="IPR000573">
    <property type="entry name" value="AconitaseA/IPMdHydase_ssu_swvl"/>
</dbReference>
<evidence type="ECO:0000256" key="5">
    <source>
        <dbReference type="ARBA" id="ARBA00011271"/>
    </source>
</evidence>
<accession>A0A543DPJ7</accession>
<evidence type="ECO:0000313" key="16">
    <source>
        <dbReference type="Proteomes" id="UP000315677"/>
    </source>
</evidence>
<dbReference type="GO" id="GO:0009316">
    <property type="term" value="C:3-isopropylmalate dehydratase complex"/>
    <property type="evidence" value="ECO:0007669"/>
    <property type="project" value="InterPro"/>
</dbReference>
<comment type="function">
    <text evidence="2">Catalyzes the isomerization between 2-isopropylmalate and 3-isopropylmalate, via the formation of 2-isopropylmaleate.</text>
</comment>
<dbReference type="InterPro" id="IPR015928">
    <property type="entry name" value="Aconitase/3IPM_dehydase_swvl"/>
</dbReference>
<keyword evidence="8" id="KW-0432">Leucine biosynthesis</keyword>
<evidence type="ECO:0000256" key="1">
    <source>
        <dbReference type="ARBA" id="ARBA00000491"/>
    </source>
</evidence>
<dbReference type="GO" id="GO:0009098">
    <property type="term" value="P:L-leucine biosynthetic process"/>
    <property type="evidence" value="ECO:0007669"/>
    <property type="project" value="UniProtKB-UniPathway"/>
</dbReference>
<dbReference type="OrthoDB" id="9777465at2"/>
<dbReference type="Gene3D" id="3.20.19.10">
    <property type="entry name" value="Aconitase, domain 4"/>
    <property type="match status" value="1"/>
</dbReference>
<organism evidence="15 16">
    <name type="scientific">Pseudonocardia kunmingensis</name>
    <dbReference type="NCBI Taxonomy" id="630975"/>
    <lineage>
        <taxon>Bacteria</taxon>
        <taxon>Bacillati</taxon>
        <taxon>Actinomycetota</taxon>
        <taxon>Actinomycetes</taxon>
        <taxon>Pseudonocardiales</taxon>
        <taxon>Pseudonocardiaceae</taxon>
        <taxon>Pseudonocardia</taxon>
    </lineage>
</organism>
<proteinExistence type="inferred from homology"/>
<evidence type="ECO:0000259" key="14">
    <source>
        <dbReference type="Pfam" id="PF00694"/>
    </source>
</evidence>
<dbReference type="SUPFAM" id="SSF52016">
    <property type="entry name" value="LeuD/IlvD-like"/>
    <property type="match status" value="1"/>
</dbReference>
<dbReference type="InterPro" id="IPR050075">
    <property type="entry name" value="LeuD"/>
</dbReference>
<dbReference type="AlphaFoldDB" id="A0A543DPJ7"/>
<comment type="catalytic activity">
    <reaction evidence="1">
        <text>(2R,3S)-3-isopropylmalate = (2S)-2-isopropylmalate</text>
        <dbReference type="Rhea" id="RHEA:32287"/>
        <dbReference type="ChEBI" id="CHEBI:1178"/>
        <dbReference type="ChEBI" id="CHEBI:35121"/>
        <dbReference type="EC" id="4.2.1.33"/>
    </reaction>
</comment>
<feature type="domain" description="Aconitase A/isopropylmalate dehydratase small subunit swivel" evidence="14">
    <location>
        <begin position="55"/>
        <end position="132"/>
    </location>
</feature>
<dbReference type="NCBIfam" id="TIGR00171">
    <property type="entry name" value="leuD"/>
    <property type="match status" value="1"/>
</dbReference>
<comment type="pathway">
    <text evidence="3">Amino-acid biosynthesis; L-leucine biosynthesis; L-leucine from 3-methyl-2-oxobutanoate: step 2/4.</text>
</comment>
<keyword evidence="10" id="KW-0456">Lyase</keyword>
<dbReference type="EMBL" id="VFPA01000002">
    <property type="protein sequence ID" value="TQM11261.1"/>
    <property type="molecule type" value="Genomic_DNA"/>
</dbReference>
<evidence type="ECO:0000256" key="2">
    <source>
        <dbReference type="ARBA" id="ARBA00002695"/>
    </source>
</evidence>
<evidence type="ECO:0000256" key="4">
    <source>
        <dbReference type="ARBA" id="ARBA00009845"/>
    </source>
</evidence>
<protein>
    <recommendedName>
        <fullName evidence="7">3-isopropylmalate dehydratase small subunit</fullName>
        <ecNumber evidence="6">4.2.1.33</ecNumber>
    </recommendedName>
    <alternativeName>
        <fullName evidence="12">Alpha-IPM isomerase</fullName>
    </alternativeName>
    <alternativeName>
        <fullName evidence="13">Isopropylmalate isomerase</fullName>
    </alternativeName>
</protein>
<evidence type="ECO:0000256" key="7">
    <source>
        <dbReference type="ARBA" id="ARBA00017233"/>
    </source>
</evidence>
<dbReference type="GO" id="GO:0003861">
    <property type="term" value="F:3-isopropylmalate dehydratase activity"/>
    <property type="evidence" value="ECO:0007669"/>
    <property type="project" value="UniProtKB-EC"/>
</dbReference>
<dbReference type="PANTHER" id="PTHR43345:SF5">
    <property type="entry name" value="3-ISOPROPYLMALATE DEHYDRATASE SMALL SUBUNIT"/>
    <property type="match status" value="1"/>
</dbReference>
<name>A0A543DPJ7_9PSEU</name>
<evidence type="ECO:0000256" key="13">
    <source>
        <dbReference type="ARBA" id="ARBA00033368"/>
    </source>
</evidence>
<dbReference type="InterPro" id="IPR004431">
    <property type="entry name" value="3-IsopropMal_deHydase_ssu"/>
</dbReference>
<comment type="caution">
    <text evidence="15">The sequence shown here is derived from an EMBL/GenBank/DDBJ whole genome shotgun (WGS) entry which is preliminary data.</text>
</comment>
<dbReference type="RefSeq" id="WP_142055275.1">
    <property type="nucleotide sequence ID" value="NZ_VFPA01000002.1"/>
</dbReference>
<dbReference type="Pfam" id="PF00694">
    <property type="entry name" value="Aconitase_C"/>
    <property type="match status" value="1"/>
</dbReference>
<dbReference type="NCBIfam" id="NF002458">
    <property type="entry name" value="PRK01641.1"/>
    <property type="match status" value="1"/>
</dbReference>
<evidence type="ECO:0000256" key="10">
    <source>
        <dbReference type="ARBA" id="ARBA00023239"/>
    </source>
</evidence>
<comment type="subunit">
    <text evidence="5">Heterodimer of LeuC and LeuD.</text>
</comment>
<dbReference type="EC" id="4.2.1.33" evidence="6"/>
<dbReference type="PANTHER" id="PTHR43345">
    <property type="entry name" value="3-ISOPROPYLMALATE DEHYDRATASE SMALL SUBUNIT 2-RELATED-RELATED"/>
    <property type="match status" value="1"/>
</dbReference>
<dbReference type="InterPro" id="IPR033940">
    <property type="entry name" value="IPMI_Swivel"/>
</dbReference>
<gene>
    <name evidence="15" type="ORF">FB558_3819</name>
</gene>
<keyword evidence="9" id="KW-0028">Amino-acid biosynthesis</keyword>
<dbReference type="UniPathway" id="UPA00048">
    <property type="reaction ID" value="UER00071"/>
</dbReference>
<comment type="similarity">
    <text evidence="4">Belongs to the LeuD family. LeuD type 1 subfamily.</text>
</comment>
<reference evidence="15 16" key="1">
    <citation type="submission" date="2019-06" db="EMBL/GenBank/DDBJ databases">
        <title>Sequencing the genomes of 1000 actinobacteria strains.</title>
        <authorList>
            <person name="Klenk H.-P."/>
        </authorList>
    </citation>
    <scope>NUCLEOTIDE SEQUENCE [LARGE SCALE GENOMIC DNA]</scope>
    <source>
        <strain evidence="15 16">DSM 45301</strain>
    </source>
</reference>
<evidence type="ECO:0000256" key="8">
    <source>
        <dbReference type="ARBA" id="ARBA00022430"/>
    </source>
</evidence>
<evidence type="ECO:0000256" key="9">
    <source>
        <dbReference type="ARBA" id="ARBA00022605"/>
    </source>
</evidence>
<dbReference type="Proteomes" id="UP000315677">
    <property type="component" value="Unassembled WGS sequence"/>
</dbReference>
<sequence>MEPFTVLTAVAAPLPWSDVNTDDIFPGPGVTPVRHWPSAREVLSDRHKMGPNAFAAHRYAEDGTPNPEFVLNRPPYDTAGILIARENFGCGSSREMAVWALVGIGLRCIIAPSFGDIFAGNCVKNGVLPVRLGHDVVERLLTTAAERPDGRFTVDLQECTVTAPDDARHAFAIGAYQRDALLNGLDEIAATLSRLPTIDTHEAAYLARRPWLGGGS</sequence>
<evidence type="ECO:0000256" key="11">
    <source>
        <dbReference type="ARBA" id="ARBA00023304"/>
    </source>
</evidence>
<evidence type="ECO:0000256" key="12">
    <source>
        <dbReference type="ARBA" id="ARBA00031631"/>
    </source>
</evidence>
<evidence type="ECO:0000313" key="15">
    <source>
        <dbReference type="EMBL" id="TQM11261.1"/>
    </source>
</evidence>
<evidence type="ECO:0000256" key="3">
    <source>
        <dbReference type="ARBA" id="ARBA00004729"/>
    </source>
</evidence>
<dbReference type="CDD" id="cd01577">
    <property type="entry name" value="IPMI_Swivel"/>
    <property type="match status" value="1"/>
</dbReference>
<keyword evidence="11" id="KW-0100">Branched-chain amino acid biosynthesis</keyword>